<keyword evidence="7" id="KW-1185">Reference proteome</keyword>
<keyword evidence="4" id="KW-0411">Iron-sulfur</keyword>
<reference evidence="6 7" key="1">
    <citation type="submission" date="2018-05" db="EMBL/GenBank/DDBJ databases">
        <authorList>
            <person name="Goeker M."/>
            <person name="Huntemann M."/>
            <person name="Clum A."/>
            <person name="Pillay M."/>
            <person name="Palaniappan K."/>
            <person name="Varghese N."/>
            <person name="Mikhailova N."/>
            <person name="Stamatis D."/>
            <person name="Reddy T."/>
            <person name="Daum C."/>
            <person name="Shapiro N."/>
            <person name="Ivanova N."/>
            <person name="Kyrpides N."/>
            <person name="Woyke T."/>
        </authorList>
    </citation>
    <scope>NUCLEOTIDE SEQUENCE [LARGE SCALE GENOMIC DNA]</scope>
    <source>
        <strain evidence="6 7">DSM 26524</strain>
    </source>
</reference>
<evidence type="ECO:0000256" key="4">
    <source>
        <dbReference type="ARBA" id="ARBA00023014"/>
    </source>
</evidence>
<keyword evidence="2" id="KW-0479">Metal-binding</keyword>
<sequence length="254" mass="27844">MKITKLNKVVFSPTGGTQKAADALGEGLEWEKEEIDISVEAHSREFGPDELVMFAVPSYGGRVPELAVQRIKELRGSHTPAVLIVSYGNRAYDDTLLELRQTVEDAGFIAVAAAAAVTEHSIMHQYGTGRPDMADQEELKKFGSEIRRRLEQMEVPVSVEVPGNTEYREYKGVPLKPSADRKKCTECGLCASRCPAQAIPAGNPSETDTKKCISCMRCISICPQHARSLNKIMLAAASQSLKKACSGHKKNEFF</sequence>
<evidence type="ECO:0000256" key="2">
    <source>
        <dbReference type="ARBA" id="ARBA00022723"/>
    </source>
</evidence>
<keyword evidence="3" id="KW-0408">Iron</keyword>
<dbReference type="InterPro" id="IPR029039">
    <property type="entry name" value="Flavoprotein-like_sf"/>
</dbReference>
<dbReference type="AlphaFoldDB" id="A0AB73T851"/>
<dbReference type="EMBL" id="QGGY01000002">
    <property type="protein sequence ID" value="PWJ78044.1"/>
    <property type="molecule type" value="Genomic_DNA"/>
</dbReference>
<dbReference type="PANTHER" id="PTHR43687">
    <property type="entry name" value="ADENYLYLSULFATE REDUCTASE, BETA SUBUNIT"/>
    <property type="match status" value="1"/>
</dbReference>
<dbReference type="GO" id="GO:0046872">
    <property type="term" value="F:metal ion binding"/>
    <property type="evidence" value="ECO:0007669"/>
    <property type="project" value="UniProtKB-KW"/>
</dbReference>
<dbReference type="Gene3D" id="3.30.70.20">
    <property type="match status" value="1"/>
</dbReference>
<feature type="domain" description="4Fe-4S ferredoxin-type" evidence="5">
    <location>
        <begin position="175"/>
        <end position="204"/>
    </location>
</feature>
<evidence type="ECO:0000313" key="7">
    <source>
        <dbReference type="Proteomes" id="UP000245412"/>
    </source>
</evidence>
<dbReference type="NCBIfam" id="NF038196">
    <property type="entry name" value="ferrodoxin_EFR1"/>
    <property type="match status" value="1"/>
</dbReference>
<dbReference type="InterPro" id="IPR017896">
    <property type="entry name" value="4Fe4S_Fe-S-bd"/>
</dbReference>
<protein>
    <submittedName>
        <fullName evidence="6">4Fe-4S dicluster protein</fullName>
    </submittedName>
</protein>
<name>A0AB73T851_9FIRM</name>
<dbReference type="PANTHER" id="PTHR43687:SF1">
    <property type="entry name" value="FERREDOXIN III"/>
    <property type="match status" value="1"/>
</dbReference>
<dbReference type="RefSeq" id="WP_109624991.1">
    <property type="nucleotide sequence ID" value="NZ_JANKBI010000005.1"/>
</dbReference>
<keyword evidence="1" id="KW-0004">4Fe-4S</keyword>
<dbReference type="InterPro" id="IPR050572">
    <property type="entry name" value="Fe-S_Ferredoxin"/>
</dbReference>
<dbReference type="Gene3D" id="3.40.50.360">
    <property type="match status" value="1"/>
</dbReference>
<dbReference type="PROSITE" id="PS00198">
    <property type="entry name" value="4FE4S_FER_1"/>
    <property type="match status" value="2"/>
</dbReference>
<feature type="domain" description="4Fe-4S ferredoxin-type" evidence="5">
    <location>
        <begin position="206"/>
        <end position="232"/>
    </location>
</feature>
<dbReference type="GO" id="GO:0051539">
    <property type="term" value="F:4 iron, 4 sulfur cluster binding"/>
    <property type="evidence" value="ECO:0007669"/>
    <property type="project" value="UniProtKB-KW"/>
</dbReference>
<dbReference type="SUPFAM" id="SSF54862">
    <property type="entry name" value="4Fe-4S ferredoxins"/>
    <property type="match status" value="1"/>
</dbReference>
<evidence type="ECO:0000313" key="6">
    <source>
        <dbReference type="EMBL" id="PWJ78044.1"/>
    </source>
</evidence>
<comment type="caution">
    <text evidence="6">The sequence shown here is derived from an EMBL/GenBank/DDBJ whole genome shotgun (WGS) entry which is preliminary data.</text>
</comment>
<dbReference type="SUPFAM" id="SSF52218">
    <property type="entry name" value="Flavoproteins"/>
    <property type="match status" value="1"/>
</dbReference>
<evidence type="ECO:0000256" key="3">
    <source>
        <dbReference type="ARBA" id="ARBA00023004"/>
    </source>
</evidence>
<evidence type="ECO:0000256" key="1">
    <source>
        <dbReference type="ARBA" id="ARBA00022485"/>
    </source>
</evidence>
<dbReference type="InterPro" id="IPR017900">
    <property type="entry name" value="4Fe4S_Fe_S_CS"/>
</dbReference>
<gene>
    <name evidence="6" type="ORF">C7383_102177</name>
</gene>
<dbReference type="Pfam" id="PF13237">
    <property type="entry name" value="Fer4_10"/>
    <property type="match status" value="1"/>
</dbReference>
<proteinExistence type="predicted"/>
<evidence type="ECO:0000259" key="5">
    <source>
        <dbReference type="PROSITE" id="PS51379"/>
    </source>
</evidence>
<accession>A0AB73T851</accession>
<dbReference type="PROSITE" id="PS51379">
    <property type="entry name" value="4FE4S_FER_2"/>
    <property type="match status" value="2"/>
</dbReference>
<organism evidence="6 7">
    <name type="scientific">Murimonas intestini</name>
    <dbReference type="NCBI Taxonomy" id="1337051"/>
    <lineage>
        <taxon>Bacteria</taxon>
        <taxon>Bacillati</taxon>
        <taxon>Bacillota</taxon>
        <taxon>Clostridia</taxon>
        <taxon>Lachnospirales</taxon>
        <taxon>Lachnospiraceae</taxon>
        <taxon>Murimonas</taxon>
    </lineage>
</organism>
<dbReference type="Proteomes" id="UP000245412">
    <property type="component" value="Unassembled WGS sequence"/>
</dbReference>
<dbReference type="InterPro" id="IPR047964">
    <property type="entry name" value="EFR1-like"/>
</dbReference>